<proteinExistence type="predicted"/>
<evidence type="ECO:0000313" key="3">
    <source>
        <dbReference type="Proteomes" id="UP000321534"/>
    </source>
</evidence>
<protein>
    <submittedName>
        <fullName evidence="2">Uncharacterized protein</fullName>
    </submittedName>
</protein>
<organism evidence="2 3">
    <name type="scientific">Terrabacter aerolatus</name>
    <dbReference type="NCBI Taxonomy" id="422442"/>
    <lineage>
        <taxon>Bacteria</taxon>
        <taxon>Bacillati</taxon>
        <taxon>Actinomycetota</taxon>
        <taxon>Actinomycetes</taxon>
        <taxon>Micrococcales</taxon>
        <taxon>Intrasporangiaceae</taxon>
        <taxon>Terrabacter</taxon>
    </lineage>
</organism>
<dbReference type="AlphaFoldDB" id="A0A512D3W6"/>
<accession>A0A512D3W6</accession>
<reference evidence="2 3" key="1">
    <citation type="submission" date="2019-07" db="EMBL/GenBank/DDBJ databases">
        <title>Whole genome shotgun sequence of Terrabacter aerolatus NBRC 106305.</title>
        <authorList>
            <person name="Hosoyama A."/>
            <person name="Uohara A."/>
            <person name="Ohji S."/>
            <person name="Ichikawa N."/>
        </authorList>
    </citation>
    <scope>NUCLEOTIDE SEQUENCE [LARGE SCALE GENOMIC DNA]</scope>
    <source>
        <strain evidence="2 3">NBRC 106305</strain>
    </source>
</reference>
<comment type="caution">
    <text evidence="2">The sequence shown here is derived from an EMBL/GenBank/DDBJ whole genome shotgun (WGS) entry which is preliminary data.</text>
</comment>
<feature type="signal peptide" evidence="1">
    <location>
        <begin position="1"/>
        <end position="35"/>
    </location>
</feature>
<keyword evidence="1" id="KW-0732">Signal</keyword>
<sequence length="397" mass="41894">MKRALPLRRRLTVVLAVGAASLLTSLSLTATSASAQTPTSAPSGCASAGASKVGRIGGIDHAVSAATGCAVGHSSAVHIDSDPAVGKPPLIYHGGPVMSTHSTGPLTITPIFWTPPGHAMDPAYGGIINRYLKDVSEASGSRNNVFATLNEYFGSNGKSRYDVDVRRAVVDTNALPADGCQVASTDTQGIYADNSGYDACIDDAQVIAETESVVTARHLPRDYGHIYVMFLPKHVESCFSPGSTTDGNVNACTINYQPTAAFCAYHSQDSNGMVYANMPFPVYHSGTHYTCGSEARGHKVIETPNGNPDADTEISPTSHEIMEAATDPDVNTGWYDASGYENGDECAYTYGPTQGTPGSLYNQVINERHYLTQEEFSNIDFAKTGAGCIQGTSTKRS</sequence>
<gene>
    <name evidence="2" type="ORF">TAE01_29660</name>
</gene>
<dbReference type="Proteomes" id="UP000321534">
    <property type="component" value="Unassembled WGS sequence"/>
</dbReference>
<dbReference type="OrthoDB" id="111829at2"/>
<feature type="chain" id="PRO_5021954771" evidence="1">
    <location>
        <begin position="36"/>
        <end position="397"/>
    </location>
</feature>
<dbReference type="EMBL" id="BJYX01000016">
    <property type="protein sequence ID" value="GEO31156.1"/>
    <property type="molecule type" value="Genomic_DNA"/>
</dbReference>
<dbReference type="RefSeq" id="WP_147067563.1">
    <property type="nucleotide sequence ID" value="NZ_BAAARO010000011.1"/>
</dbReference>
<evidence type="ECO:0000313" key="2">
    <source>
        <dbReference type="EMBL" id="GEO31156.1"/>
    </source>
</evidence>
<evidence type="ECO:0000256" key="1">
    <source>
        <dbReference type="SAM" id="SignalP"/>
    </source>
</evidence>
<keyword evidence="3" id="KW-1185">Reference proteome</keyword>
<name>A0A512D3W6_9MICO</name>